<dbReference type="InterPro" id="IPR002798">
    <property type="entry name" value="SpoIIM-like"/>
</dbReference>
<feature type="transmembrane region" description="Helical" evidence="1">
    <location>
        <begin position="223"/>
        <end position="243"/>
    </location>
</feature>
<dbReference type="Pfam" id="PF01944">
    <property type="entry name" value="SpoIIM"/>
    <property type="match status" value="1"/>
</dbReference>
<keyword evidence="1" id="KW-0472">Membrane</keyword>
<feature type="transmembrane region" description="Helical" evidence="1">
    <location>
        <begin position="171"/>
        <end position="192"/>
    </location>
</feature>
<proteinExistence type="predicted"/>
<evidence type="ECO:0000256" key="1">
    <source>
        <dbReference type="SAM" id="Phobius"/>
    </source>
</evidence>
<dbReference type="PANTHER" id="PTHR35337">
    <property type="entry name" value="SLR1478 PROTEIN"/>
    <property type="match status" value="1"/>
</dbReference>
<feature type="transmembrane region" description="Helical" evidence="1">
    <location>
        <begin position="95"/>
        <end position="123"/>
    </location>
</feature>
<dbReference type="EMBL" id="CADCVR010000079">
    <property type="protein sequence ID" value="CAA9510078.1"/>
    <property type="molecule type" value="Genomic_DNA"/>
</dbReference>
<feature type="transmembrane region" description="Helical" evidence="1">
    <location>
        <begin position="263"/>
        <end position="282"/>
    </location>
</feature>
<name>A0A6J4SZZ9_9ACTN</name>
<feature type="transmembrane region" description="Helical" evidence="1">
    <location>
        <begin position="288"/>
        <end position="309"/>
    </location>
</feature>
<dbReference type="PANTHER" id="PTHR35337:SF1">
    <property type="entry name" value="SLR1478 PROTEIN"/>
    <property type="match status" value="1"/>
</dbReference>
<keyword evidence="1" id="KW-1133">Transmembrane helix</keyword>
<evidence type="ECO:0000313" key="2">
    <source>
        <dbReference type="EMBL" id="CAA9510078.1"/>
    </source>
</evidence>
<organism evidence="2">
    <name type="scientific">uncultured Solirubrobacteraceae bacterium</name>
    <dbReference type="NCBI Taxonomy" id="1162706"/>
    <lineage>
        <taxon>Bacteria</taxon>
        <taxon>Bacillati</taxon>
        <taxon>Actinomycetota</taxon>
        <taxon>Thermoleophilia</taxon>
        <taxon>Solirubrobacterales</taxon>
        <taxon>Solirubrobacteraceae</taxon>
        <taxon>environmental samples</taxon>
    </lineage>
</organism>
<sequence>MRLQRFESERRPGWVALEALLVRARGKPGALGADGVRELGARYREAAADLALARRAFPAEPITPALEALVARARQAVYAEAGPARSPRRFFTTGLWRAIAGLGPFLAVSALLFFGTIGLGMLWGATDPDAARGMVPGGFLDAADPPRGDRGLTAAEAGAFSSQIFVNNIRVGLLVFAAGILFGVGAGLLLIYNGLIIGALLGVALEVGTLLDILRLITAHGVLELSGIVVEGAAGLALGWALVDPGRLTRRAALAARARPAMAVVLGLVPFTVLAGLAEGFVSPAGASWATVLAVGFGLGFAFWGLVVWRGLLTRDARSRGLGQP</sequence>
<reference evidence="2" key="1">
    <citation type="submission" date="2020-02" db="EMBL/GenBank/DDBJ databases">
        <authorList>
            <person name="Meier V. D."/>
        </authorList>
    </citation>
    <scope>NUCLEOTIDE SEQUENCE</scope>
    <source>
        <strain evidence="2">AVDCRST_MAG53</strain>
    </source>
</reference>
<keyword evidence="1" id="KW-0812">Transmembrane</keyword>
<feature type="transmembrane region" description="Helical" evidence="1">
    <location>
        <begin position="199"/>
        <end position="217"/>
    </location>
</feature>
<accession>A0A6J4SZZ9</accession>
<gene>
    <name evidence="2" type="ORF">AVDCRST_MAG53-2891</name>
</gene>
<dbReference type="AlphaFoldDB" id="A0A6J4SZZ9"/>
<protein>
    <submittedName>
        <fullName evidence="2">SpoIIM</fullName>
    </submittedName>
</protein>